<evidence type="ECO:0000313" key="2">
    <source>
        <dbReference type="EMBL" id="MEA5443991.1"/>
    </source>
</evidence>
<dbReference type="Pfam" id="PF13410">
    <property type="entry name" value="GST_C_2"/>
    <property type="match status" value="1"/>
</dbReference>
<dbReference type="Gene3D" id="1.20.1050.10">
    <property type="match status" value="1"/>
</dbReference>
<reference evidence="2 3" key="1">
    <citation type="submission" date="2023-12" db="EMBL/GenBank/DDBJ databases">
        <title>Baltic Sea Cyanobacteria.</title>
        <authorList>
            <person name="Delbaje E."/>
            <person name="Fewer D.P."/>
            <person name="Shishido T.K."/>
        </authorList>
    </citation>
    <scope>NUCLEOTIDE SEQUENCE [LARGE SCALE GENOMIC DNA]</scope>
    <source>
        <strain evidence="2 3">UHCC 0281</strain>
    </source>
</reference>
<feature type="domain" description="GST C-terminal" evidence="1">
    <location>
        <begin position="121"/>
        <end position="305"/>
    </location>
</feature>
<dbReference type="EMBL" id="JAYGHY010000085">
    <property type="protein sequence ID" value="MEA5443991.1"/>
    <property type="molecule type" value="Genomic_DNA"/>
</dbReference>
<organism evidence="2 3">
    <name type="scientific">Cyanobium gracile UHCC 0281</name>
    <dbReference type="NCBI Taxonomy" id="3110309"/>
    <lineage>
        <taxon>Bacteria</taxon>
        <taxon>Bacillati</taxon>
        <taxon>Cyanobacteriota</taxon>
        <taxon>Cyanophyceae</taxon>
        <taxon>Synechococcales</taxon>
        <taxon>Prochlorococcaceae</taxon>
        <taxon>Cyanobium</taxon>
    </lineage>
</organism>
<evidence type="ECO:0000313" key="3">
    <source>
        <dbReference type="Proteomes" id="UP001302329"/>
    </source>
</evidence>
<evidence type="ECO:0000259" key="1">
    <source>
        <dbReference type="PROSITE" id="PS50405"/>
    </source>
</evidence>
<sequence length="331" mass="35917">MAPPATLVRTARQLWHCQWRLLMGGLGPADDQGRYRRPAGAFTSLPPLPEDAGDPGGHVLIVGRSCPWAHRAWLTWTLRGLAATIDTVVVVPDPAAGRWRFETPFEGCQTLLDLYRRCGADPRARATVPALYSRSRGQILVSESARLIELLNAWPAAAGAPDLAPQEDVPAIATWRERLQSDVNDGVYRCGFARNQAAYDEAEAALFAALEAVEAGLTAHGESGSGWLCGGTHPSLADVVLFPTLIRLELVYAPLFGCSRRPLWQLPRLWDWRRRFHALKGVALTCFPTAWRSDYFGALFPLHPSGIVPAGPDLATLVGSPPPAAPGAPTR</sequence>
<dbReference type="InterPro" id="IPR036282">
    <property type="entry name" value="Glutathione-S-Trfase_C_sf"/>
</dbReference>
<dbReference type="InterPro" id="IPR010987">
    <property type="entry name" value="Glutathione-S-Trfase_C-like"/>
</dbReference>
<accession>A0ABU5SZP2</accession>
<dbReference type="Proteomes" id="UP001302329">
    <property type="component" value="Unassembled WGS sequence"/>
</dbReference>
<dbReference type="PANTHER" id="PTHR32419:SF6">
    <property type="entry name" value="GLUTATHIONE S-TRANSFERASE OMEGA-LIKE 1-RELATED"/>
    <property type="match status" value="1"/>
</dbReference>
<comment type="caution">
    <text evidence="2">The sequence shown here is derived from an EMBL/GenBank/DDBJ whole genome shotgun (WGS) entry which is preliminary data.</text>
</comment>
<protein>
    <submittedName>
        <fullName evidence="2">Glutathione S-transferase C-terminal domain-containing protein</fullName>
    </submittedName>
</protein>
<name>A0ABU5SZP2_9CYAN</name>
<gene>
    <name evidence="2" type="ORF">VB739_15640</name>
</gene>
<dbReference type="RefSeq" id="WP_323357940.1">
    <property type="nucleotide sequence ID" value="NZ_JAYGHY010000085.1"/>
</dbReference>
<dbReference type="PANTHER" id="PTHR32419">
    <property type="entry name" value="GLUTATHIONYL-HYDROQUINONE REDUCTASE"/>
    <property type="match status" value="1"/>
</dbReference>
<keyword evidence="3" id="KW-1185">Reference proteome</keyword>
<dbReference type="Gene3D" id="3.40.30.10">
    <property type="entry name" value="Glutaredoxin"/>
    <property type="match status" value="1"/>
</dbReference>
<proteinExistence type="predicted"/>
<dbReference type="InterPro" id="IPR016639">
    <property type="entry name" value="GST_Omega/GSH"/>
</dbReference>
<dbReference type="PROSITE" id="PS50405">
    <property type="entry name" value="GST_CTER"/>
    <property type="match status" value="1"/>
</dbReference>
<dbReference type="SUPFAM" id="SSF47616">
    <property type="entry name" value="GST C-terminal domain-like"/>
    <property type="match status" value="1"/>
</dbReference>